<reference evidence="1" key="1">
    <citation type="submission" date="2023-03" db="EMBL/GenBank/DDBJ databases">
        <title>Massive genome expansion in bonnet fungi (Mycena s.s.) driven by repeated elements and novel gene families across ecological guilds.</title>
        <authorList>
            <consortium name="Lawrence Berkeley National Laboratory"/>
            <person name="Harder C.B."/>
            <person name="Miyauchi S."/>
            <person name="Viragh M."/>
            <person name="Kuo A."/>
            <person name="Thoen E."/>
            <person name="Andreopoulos B."/>
            <person name="Lu D."/>
            <person name="Skrede I."/>
            <person name="Drula E."/>
            <person name="Henrissat B."/>
            <person name="Morin E."/>
            <person name="Kohler A."/>
            <person name="Barry K."/>
            <person name="LaButti K."/>
            <person name="Morin E."/>
            <person name="Salamov A."/>
            <person name="Lipzen A."/>
            <person name="Mereny Z."/>
            <person name="Hegedus B."/>
            <person name="Baldrian P."/>
            <person name="Stursova M."/>
            <person name="Weitz H."/>
            <person name="Taylor A."/>
            <person name="Grigoriev I.V."/>
            <person name="Nagy L.G."/>
            <person name="Martin F."/>
            <person name="Kauserud H."/>
        </authorList>
    </citation>
    <scope>NUCLEOTIDE SEQUENCE</scope>
    <source>
        <strain evidence="1">CBHHK200</strain>
    </source>
</reference>
<organism evidence="1 2">
    <name type="scientific">Mycena alexandri</name>
    <dbReference type="NCBI Taxonomy" id="1745969"/>
    <lineage>
        <taxon>Eukaryota</taxon>
        <taxon>Fungi</taxon>
        <taxon>Dikarya</taxon>
        <taxon>Basidiomycota</taxon>
        <taxon>Agaricomycotina</taxon>
        <taxon>Agaricomycetes</taxon>
        <taxon>Agaricomycetidae</taxon>
        <taxon>Agaricales</taxon>
        <taxon>Marasmiineae</taxon>
        <taxon>Mycenaceae</taxon>
        <taxon>Mycena</taxon>
    </lineage>
</organism>
<feature type="non-terminal residue" evidence="1">
    <location>
        <position position="1"/>
    </location>
</feature>
<keyword evidence="2" id="KW-1185">Reference proteome</keyword>
<evidence type="ECO:0000313" key="2">
    <source>
        <dbReference type="Proteomes" id="UP001218188"/>
    </source>
</evidence>
<dbReference type="AlphaFoldDB" id="A0AAD6T4V5"/>
<dbReference type="Proteomes" id="UP001218188">
    <property type="component" value="Unassembled WGS sequence"/>
</dbReference>
<dbReference type="EMBL" id="JARJCM010000026">
    <property type="protein sequence ID" value="KAJ7039478.1"/>
    <property type="molecule type" value="Genomic_DNA"/>
</dbReference>
<protein>
    <submittedName>
        <fullName evidence="1">Uncharacterized protein</fullName>
    </submittedName>
</protein>
<accession>A0AAD6T4V5</accession>
<feature type="non-terminal residue" evidence="1">
    <location>
        <position position="69"/>
    </location>
</feature>
<sequence length="69" mass="8062">EDLAQETSSWIFFAAQHVNANDAFLHYTSPRLLRDSKDDVEEITNHFNRVFLDLKNARQKDALELSKKL</sequence>
<name>A0AAD6T4V5_9AGAR</name>
<comment type="caution">
    <text evidence="1">The sequence shown here is derived from an EMBL/GenBank/DDBJ whole genome shotgun (WGS) entry which is preliminary data.</text>
</comment>
<proteinExistence type="predicted"/>
<evidence type="ECO:0000313" key="1">
    <source>
        <dbReference type="EMBL" id="KAJ7039478.1"/>
    </source>
</evidence>
<gene>
    <name evidence="1" type="ORF">C8F04DRAFT_922409</name>
</gene>